<feature type="domain" description="TerD" evidence="1">
    <location>
        <begin position="1"/>
        <end position="200"/>
    </location>
</feature>
<organism evidence="2 3">
    <name type="scientific">Clostridium tagluense</name>
    <dbReference type="NCBI Taxonomy" id="360422"/>
    <lineage>
        <taxon>Bacteria</taxon>
        <taxon>Bacillati</taxon>
        <taxon>Bacillota</taxon>
        <taxon>Clostridia</taxon>
        <taxon>Eubacteriales</taxon>
        <taxon>Clostridiaceae</taxon>
        <taxon>Clostridium</taxon>
    </lineage>
</organism>
<reference evidence="2 3" key="1">
    <citation type="submission" date="2018-11" db="EMBL/GenBank/DDBJ databases">
        <title>Genome sequencing and assembly of Clostridium tagluense strain A121.</title>
        <authorList>
            <person name="Murakami T."/>
            <person name="Segawa T."/>
            <person name="Shcherbakova V.A."/>
            <person name="Mori H."/>
            <person name="Yoshimura Y."/>
        </authorList>
    </citation>
    <scope>NUCLEOTIDE SEQUENCE [LARGE SCALE GENOMIC DNA]</scope>
    <source>
        <strain evidence="2 3">A121</strain>
    </source>
</reference>
<dbReference type="EMBL" id="BHYK01000031">
    <property type="protein sequence ID" value="GCD12340.1"/>
    <property type="molecule type" value="Genomic_DNA"/>
</dbReference>
<dbReference type="OrthoDB" id="4123258at2"/>
<dbReference type="PANTHER" id="PTHR32097">
    <property type="entry name" value="CAMP-BINDING PROTEIN 1-RELATED"/>
    <property type="match status" value="1"/>
</dbReference>
<dbReference type="RefSeq" id="WP_125004958.1">
    <property type="nucleotide sequence ID" value="NZ_BHYK01000031.1"/>
</dbReference>
<name>A0A401US14_9CLOT</name>
<protein>
    <submittedName>
        <fullName evidence="2">Stress response protein SCP2</fullName>
    </submittedName>
</protein>
<dbReference type="Pfam" id="PF02342">
    <property type="entry name" value="TerD"/>
    <property type="match status" value="1"/>
</dbReference>
<dbReference type="InterPro" id="IPR051324">
    <property type="entry name" value="Stress/Tellurium_Resist"/>
</dbReference>
<dbReference type="GeneID" id="77243996"/>
<dbReference type="InterPro" id="IPR003325">
    <property type="entry name" value="TerD"/>
</dbReference>
<gene>
    <name evidence="2" type="primary">yceC_2</name>
    <name evidence="2" type="ORF">Ctaglu_39630</name>
</gene>
<accession>A0A401US14</accession>
<dbReference type="CDD" id="cd06974">
    <property type="entry name" value="TerD_like"/>
    <property type="match status" value="1"/>
</dbReference>
<comment type="caution">
    <text evidence="2">The sequence shown here is derived from an EMBL/GenBank/DDBJ whole genome shotgun (WGS) entry which is preliminary data.</text>
</comment>
<sequence length="201" mass="22139">MSINLQKGQRISLTKDNPGLKKTMVGLGWDPVKQKSKGLLGGLFGGSQAQVDCDASVFMLDENDKIKSKENIIYFGNLKSKCGSVQHMGDNLTGSGDGDDEQIMVDLSGIPQNIAKLVFVVNIYAAAERKQHFGMIENAFIRLVNVTDNKEMLRFNLTEEYSGKTGLYVAEIYRNNGEWKFIAVGEGDASAGLNEMSKKYQ</sequence>
<evidence type="ECO:0000313" key="2">
    <source>
        <dbReference type="EMBL" id="GCD12340.1"/>
    </source>
</evidence>
<evidence type="ECO:0000259" key="1">
    <source>
        <dbReference type="Pfam" id="PF02342"/>
    </source>
</evidence>
<dbReference type="PANTHER" id="PTHR32097:SF15">
    <property type="entry name" value="STRESS RESPONSE PROTEIN SCP2"/>
    <property type="match status" value="1"/>
</dbReference>
<dbReference type="AlphaFoldDB" id="A0A401US14"/>
<evidence type="ECO:0000313" key="3">
    <source>
        <dbReference type="Proteomes" id="UP000287872"/>
    </source>
</evidence>
<proteinExistence type="predicted"/>
<keyword evidence="3" id="KW-1185">Reference proteome</keyword>
<dbReference type="Gene3D" id="2.60.60.30">
    <property type="entry name" value="sav2460 like domains"/>
    <property type="match status" value="1"/>
</dbReference>
<dbReference type="Proteomes" id="UP000287872">
    <property type="component" value="Unassembled WGS sequence"/>
</dbReference>